<organism evidence="1 2">
    <name type="scientific">Escherichia coli</name>
    <dbReference type="NCBI Taxonomy" id="562"/>
    <lineage>
        <taxon>Bacteria</taxon>
        <taxon>Pseudomonadati</taxon>
        <taxon>Pseudomonadota</taxon>
        <taxon>Gammaproteobacteria</taxon>
        <taxon>Enterobacterales</taxon>
        <taxon>Enterobacteriaceae</taxon>
        <taxon>Escherichia</taxon>
    </lineage>
</organism>
<protein>
    <submittedName>
        <fullName evidence="1">Uncharacterized protein</fullName>
    </submittedName>
</protein>
<name>A0A2X5EVS5_ECOLX</name>
<dbReference type="Proteomes" id="UP000255093">
    <property type="component" value="Unassembled WGS sequence"/>
</dbReference>
<dbReference type="AlphaFoldDB" id="A0A2X5EVS5"/>
<proteinExistence type="predicted"/>
<gene>
    <name evidence="1" type="ORF">NCTC8621_01137</name>
</gene>
<dbReference type="EMBL" id="UGBW01000003">
    <property type="protein sequence ID" value="STH81229.1"/>
    <property type="molecule type" value="Genomic_DNA"/>
</dbReference>
<reference evidence="1 2" key="1">
    <citation type="submission" date="2018-06" db="EMBL/GenBank/DDBJ databases">
        <authorList>
            <consortium name="Pathogen Informatics"/>
            <person name="Doyle S."/>
        </authorList>
    </citation>
    <scope>NUCLEOTIDE SEQUENCE [LARGE SCALE GENOMIC DNA]</scope>
    <source>
        <strain evidence="1 2">NCTC8621</strain>
    </source>
</reference>
<accession>A0A2X5EVS5</accession>
<evidence type="ECO:0000313" key="1">
    <source>
        <dbReference type="EMBL" id="STH81229.1"/>
    </source>
</evidence>
<sequence>MNGSKAKRQWSEREILRVRLTDKDETRKD</sequence>
<evidence type="ECO:0000313" key="2">
    <source>
        <dbReference type="Proteomes" id="UP000255093"/>
    </source>
</evidence>